<sequence>MAATEQGWVSADQQAVAEEDGEAVCGPAPVCPYQAALPRRKLEGSAFAAIK</sequence>
<accession>A0A8T1D0C7</accession>
<comment type="caution">
    <text evidence="1">The sequence shown here is derived from an EMBL/GenBank/DDBJ whole genome shotgun (WGS) entry which is preliminary data.</text>
</comment>
<proteinExistence type="predicted"/>
<organism evidence="1 2">
    <name type="scientific">Phytophthora cactorum</name>
    <dbReference type="NCBI Taxonomy" id="29920"/>
    <lineage>
        <taxon>Eukaryota</taxon>
        <taxon>Sar</taxon>
        <taxon>Stramenopiles</taxon>
        <taxon>Oomycota</taxon>
        <taxon>Peronosporomycetes</taxon>
        <taxon>Peronosporales</taxon>
        <taxon>Peronosporaceae</taxon>
        <taxon>Phytophthora</taxon>
    </lineage>
</organism>
<dbReference type="Proteomes" id="UP000736787">
    <property type="component" value="Unassembled WGS sequence"/>
</dbReference>
<dbReference type="EMBL" id="RCMK01000388">
    <property type="protein sequence ID" value="KAG2931798.1"/>
    <property type="molecule type" value="Genomic_DNA"/>
</dbReference>
<evidence type="ECO:0000313" key="2">
    <source>
        <dbReference type="Proteomes" id="UP000736787"/>
    </source>
</evidence>
<evidence type="ECO:0000313" key="1">
    <source>
        <dbReference type="EMBL" id="KAG2931798.1"/>
    </source>
</evidence>
<gene>
    <name evidence="1" type="ORF">PC117_g13334</name>
</gene>
<protein>
    <submittedName>
        <fullName evidence="1">Uncharacterized protein</fullName>
    </submittedName>
</protein>
<dbReference type="AlphaFoldDB" id="A0A8T1D0C7"/>
<reference evidence="1" key="1">
    <citation type="submission" date="2018-10" db="EMBL/GenBank/DDBJ databases">
        <title>Effector identification in a new, highly contiguous assembly of the strawberry crown rot pathogen Phytophthora cactorum.</title>
        <authorList>
            <person name="Armitage A.D."/>
            <person name="Nellist C.F."/>
            <person name="Bates H."/>
            <person name="Vickerstaff R.J."/>
            <person name="Harrison R.J."/>
        </authorList>
    </citation>
    <scope>NUCLEOTIDE SEQUENCE</scope>
    <source>
        <strain evidence="1">4040</strain>
    </source>
</reference>
<name>A0A8T1D0C7_9STRA</name>